<dbReference type="PANTHER" id="PTHR30213:SF0">
    <property type="entry name" value="UPF0761 MEMBRANE PROTEIN YIHY"/>
    <property type="match status" value="1"/>
</dbReference>
<organism evidence="7 8">
    <name type="scientific">Terriglobus saanensis (strain ATCC BAA-1853 / DSM 23119 / SP1PR4)</name>
    <dbReference type="NCBI Taxonomy" id="401053"/>
    <lineage>
        <taxon>Bacteria</taxon>
        <taxon>Pseudomonadati</taxon>
        <taxon>Acidobacteriota</taxon>
        <taxon>Terriglobia</taxon>
        <taxon>Terriglobales</taxon>
        <taxon>Acidobacteriaceae</taxon>
        <taxon>Terriglobus</taxon>
    </lineage>
</organism>
<proteinExistence type="predicted"/>
<feature type="transmembrane region" description="Helical" evidence="6">
    <location>
        <begin position="189"/>
        <end position="209"/>
    </location>
</feature>
<name>E8V850_TERSS</name>
<dbReference type="PIRSF" id="PIRSF035875">
    <property type="entry name" value="RNase_BN"/>
    <property type="match status" value="1"/>
</dbReference>
<feature type="transmembrane region" description="Helical" evidence="6">
    <location>
        <begin position="221"/>
        <end position="243"/>
    </location>
</feature>
<dbReference type="Proteomes" id="UP000006844">
    <property type="component" value="Chromosome"/>
</dbReference>
<dbReference type="NCBIfam" id="TIGR00765">
    <property type="entry name" value="yihY_not_rbn"/>
    <property type="match status" value="1"/>
</dbReference>
<feature type="transmembrane region" description="Helical" evidence="6">
    <location>
        <begin position="34"/>
        <end position="57"/>
    </location>
</feature>
<dbReference type="eggNOG" id="COG1295">
    <property type="taxonomic scope" value="Bacteria"/>
</dbReference>
<keyword evidence="8" id="KW-1185">Reference proteome</keyword>
<evidence type="ECO:0000256" key="6">
    <source>
        <dbReference type="SAM" id="Phobius"/>
    </source>
</evidence>
<dbReference type="InterPro" id="IPR017039">
    <property type="entry name" value="Virul_fac_BrkB"/>
</dbReference>
<evidence type="ECO:0000256" key="1">
    <source>
        <dbReference type="ARBA" id="ARBA00004651"/>
    </source>
</evidence>
<feature type="transmembrane region" description="Helical" evidence="6">
    <location>
        <begin position="100"/>
        <end position="123"/>
    </location>
</feature>
<feature type="transmembrane region" description="Helical" evidence="6">
    <location>
        <begin position="255"/>
        <end position="276"/>
    </location>
</feature>
<keyword evidence="5 6" id="KW-0472">Membrane</keyword>
<gene>
    <name evidence="7" type="ordered locus">AciPR4_3276</name>
</gene>
<keyword evidence="2" id="KW-1003">Cell membrane</keyword>
<dbReference type="EMBL" id="CP002467">
    <property type="protein sequence ID" value="ADV84032.1"/>
    <property type="molecule type" value="Genomic_DNA"/>
</dbReference>
<dbReference type="STRING" id="401053.AciPR4_3276"/>
<feature type="transmembrane region" description="Helical" evidence="6">
    <location>
        <begin position="144"/>
        <end position="169"/>
    </location>
</feature>
<keyword evidence="3 6" id="KW-0812">Transmembrane</keyword>
<keyword evidence="4 6" id="KW-1133">Transmembrane helix</keyword>
<evidence type="ECO:0000313" key="8">
    <source>
        <dbReference type="Proteomes" id="UP000006844"/>
    </source>
</evidence>
<protein>
    <submittedName>
        <fullName evidence="7">Ribonuclease BN</fullName>
    </submittedName>
</protein>
<evidence type="ECO:0000256" key="5">
    <source>
        <dbReference type="ARBA" id="ARBA00023136"/>
    </source>
</evidence>
<accession>E8V850</accession>
<dbReference type="HOGENOM" id="CLU_045539_4_2_0"/>
<dbReference type="AlphaFoldDB" id="E8V850"/>
<evidence type="ECO:0000256" key="2">
    <source>
        <dbReference type="ARBA" id="ARBA00022475"/>
    </source>
</evidence>
<evidence type="ECO:0000256" key="3">
    <source>
        <dbReference type="ARBA" id="ARBA00022692"/>
    </source>
</evidence>
<sequence>MPGRIAGHGLRWTEHVRRAYWNSFQNGCGTTAKAVAYSAVFAVFPALLVAAACINLLPDVAPLRSELAIFFDRVLPANVAPLLQEFFTGGDHRAPQSIRVLIGAGIVGFSGAAGVIATLMEGFRRTYDLPLNAWTQWQRRGRAYLLVPISLIPLSIASVLVVFGHLITLMVMEWKQPQVQSLFYVTANIVRWTVALSATASVIAMIYRFGTSKELGWHEVFPGAAFATITWFLTTVGFGWYVTRFADYSQVYGSLGTGIVLMVWMFLTALSVLCGAELNAELSRRPSQDGH</sequence>
<dbReference type="KEGG" id="tsa:AciPR4_3276"/>
<evidence type="ECO:0000256" key="4">
    <source>
        <dbReference type="ARBA" id="ARBA00022989"/>
    </source>
</evidence>
<comment type="subcellular location">
    <subcellularLocation>
        <location evidence="1">Cell membrane</location>
        <topology evidence="1">Multi-pass membrane protein</topology>
    </subcellularLocation>
</comment>
<reference evidence="7 8" key="1">
    <citation type="journal article" date="2012" name="Stand. Genomic Sci.">
        <title>Complete genome sequence of Terriglobus saanensis type strain SP1PR4(T), an Acidobacteria from tundra soil.</title>
        <authorList>
            <person name="Rawat S.R."/>
            <person name="Mannisto M.K."/>
            <person name="Starovoytov V."/>
            <person name="Goodwin L."/>
            <person name="Nolan M."/>
            <person name="Hauser L."/>
            <person name="Land M."/>
            <person name="Davenport K.W."/>
            <person name="Woyke T."/>
            <person name="Haggblom M.M."/>
        </authorList>
    </citation>
    <scope>NUCLEOTIDE SEQUENCE</scope>
    <source>
        <strain evidence="8">ATCC BAA-1853 / DSM 23119 / SP1PR4</strain>
    </source>
</reference>
<evidence type="ECO:0000313" key="7">
    <source>
        <dbReference type="EMBL" id="ADV84032.1"/>
    </source>
</evidence>
<dbReference type="Pfam" id="PF03631">
    <property type="entry name" value="Virul_fac_BrkB"/>
    <property type="match status" value="1"/>
</dbReference>
<dbReference type="PANTHER" id="PTHR30213">
    <property type="entry name" value="INNER MEMBRANE PROTEIN YHJD"/>
    <property type="match status" value="1"/>
</dbReference>
<dbReference type="GO" id="GO:0005886">
    <property type="term" value="C:plasma membrane"/>
    <property type="evidence" value="ECO:0007669"/>
    <property type="project" value="UniProtKB-SubCell"/>
</dbReference>